<keyword evidence="3" id="KW-1185">Reference proteome</keyword>
<dbReference type="KEGG" id="nga:Ngar_c30480"/>
<dbReference type="BioCyc" id="CNIT1237085:G1324-3048-MONOMER"/>
<dbReference type="OrthoDB" id="8953at2157"/>
<dbReference type="RefSeq" id="WP_015020498.1">
    <property type="nucleotide sequence ID" value="NC_018719.1"/>
</dbReference>
<dbReference type="InParanoid" id="K0INU1"/>
<protein>
    <submittedName>
        <fullName evidence="2">Putative polysaccharide deacetylase family protein</fullName>
    </submittedName>
</protein>
<dbReference type="Pfam" id="PF01522">
    <property type="entry name" value="Polysacc_deac_1"/>
    <property type="match status" value="1"/>
</dbReference>
<feature type="domain" description="NodB homology" evidence="1">
    <location>
        <begin position="44"/>
        <end position="148"/>
    </location>
</feature>
<evidence type="ECO:0000259" key="1">
    <source>
        <dbReference type="Pfam" id="PF01522"/>
    </source>
</evidence>
<proteinExistence type="predicted"/>
<name>K0INU1_NITGG</name>
<dbReference type="InterPro" id="IPR011330">
    <property type="entry name" value="Glyco_hydro/deAcase_b/a-brl"/>
</dbReference>
<reference evidence="2 3" key="1">
    <citation type="journal article" date="2012" name="Environ. Microbiol.">
        <title>The genome of the ammonia-oxidizing Candidatus Nitrososphaera gargensis: insights into metabolic versatility and environmental adaptations.</title>
        <authorList>
            <person name="Spang A."/>
            <person name="Poehlein A."/>
            <person name="Offre P."/>
            <person name="Zumbragel S."/>
            <person name="Haider S."/>
            <person name="Rychlik N."/>
            <person name="Nowka B."/>
            <person name="Schmeisser C."/>
            <person name="Lebedeva E.V."/>
            <person name="Rattei T."/>
            <person name="Bohm C."/>
            <person name="Schmid M."/>
            <person name="Galushko A."/>
            <person name="Hatzenpichler R."/>
            <person name="Weinmaier T."/>
            <person name="Daniel R."/>
            <person name="Schleper C."/>
            <person name="Spieck E."/>
            <person name="Streit W."/>
            <person name="Wagner M."/>
        </authorList>
    </citation>
    <scope>NUCLEOTIDE SEQUENCE [LARGE SCALE GENOMIC DNA]</scope>
    <source>
        <strain evidence="3">Ga9.2</strain>
    </source>
</reference>
<evidence type="ECO:0000313" key="3">
    <source>
        <dbReference type="Proteomes" id="UP000008037"/>
    </source>
</evidence>
<dbReference type="Gene3D" id="3.20.20.370">
    <property type="entry name" value="Glycoside hydrolase/deacetylase"/>
    <property type="match status" value="1"/>
</dbReference>
<accession>K0INU1</accession>
<dbReference type="GO" id="GO:0005975">
    <property type="term" value="P:carbohydrate metabolic process"/>
    <property type="evidence" value="ECO:0007669"/>
    <property type="project" value="InterPro"/>
</dbReference>
<dbReference type="HOGENOM" id="CLU_1127116_0_0_2"/>
<dbReference type="EMBL" id="CP002408">
    <property type="protein sequence ID" value="AFU59964.1"/>
    <property type="molecule type" value="Genomic_DNA"/>
</dbReference>
<dbReference type="InterPro" id="IPR002509">
    <property type="entry name" value="NODB_dom"/>
</dbReference>
<dbReference type="GeneID" id="13796858"/>
<sequence length="246" mass="27230">MTRTFVGGIFATVAVLVVGVAIALPPFLQPPRGPPVMLAFSIINENNDVPYWCSEVSDILKKNNLDAVVFFSGIIAENHPQCVASFGENVDIGSSTYNYGNLTAIADYSEQLKEILDGKNAVDLAGDLNSKSFRAPYGSTDENIYSLLARSEILADFSYTDRYHKYHEGNFIWFRVTVYNASSISGAFIRDLQYDENDRPIQIDIDNTVPLSKVQEIVDALKDKRANFLNASELTGIELTVRGGRQ</sequence>
<dbReference type="SUPFAM" id="SSF88713">
    <property type="entry name" value="Glycoside hydrolase/deacetylase"/>
    <property type="match status" value="1"/>
</dbReference>
<dbReference type="AlphaFoldDB" id="K0INU1"/>
<evidence type="ECO:0000313" key="2">
    <source>
        <dbReference type="EMBL" id="AFU59964.1"/>
    </source>
</evidence>
<gene>
    <name evidence="2" type="ordered locus">Ngar_c30480</name>
</gene>
<organism evidence="2 3">
    <name type="scientific">Nitrososphaera gargensis (strain Ga9.2)</name>
    <dbReference type="NCBI Taxonomy" id="1237085"/>
    <lineage>
        <taxon>Archaea</taxon>
        <taxon>Nitrososphaerota</taxon>
        <taxon>Nitrososphaeria</taxon>
        <taxon>Nitrososphaerales</taxon>
        <taxon>Nitrososphaeraceae</taxon>
        <taxon>Nitrososphaera</taxon>
    </lineage>
</organism>
<dbReference type="STRING" id="1237085.Ngar_c30480"/>
<dbReference type="Proteomes" id="UP000008037">
    <property type="component" value="Chromosome"/>
</dbReference>
<dbReference type="GO" id="GO:0016810">
    <property type="term" value="F:hydrolase activity, acting on carbon-nitrogen (but not peptide) bonds"/>
    <property type="evidence" value="ECO:0007669"/>
    <property type="project" value="InterPro"/>
</dbReference>